<organism evidence="2 3">
    <name type="scientific">Frigoribacterium faeni</name>
    <dbReference type="NCBI Taxonomy" id="145483"/>
    <lineage>
        <taxon>Bacteria</taxon>
        <taxon>Bacillati</taxon>
        <taxon>Actinomycetota</taxon>
        <taxon>Actinomycetes</taxon>
        <taxon>Micrococcales</taxon>
        <taxon>Microbacteriaceae</taxon>
        <taxon>Frigoribacterium</taxon>
    </lineage>
</organism>
<dbReference type="SUPFAM" id="SSF48557">
    <property type="entry name" value="L-aspartase-like"/>
    <property type="match status" value="1"/>
</dbReference>
<dbReference type="Pfam" id="PF00221">
    <property type="entry name" value="Lyase_aromatic"/>
    <property type="match status" value="1"/>
</dbReference>
<dbReference type="Proteomes" id="UP000321154">
    <property type="component" value="Unassembled WGS sequence"/>
</dbReference>
<dbReference type="EMBL" id="BJUV01000033">
    <property type="protein sequence ID" value="GEK84304.1"/>
    <property type="molecule type" value="Genomic_DNA"/>
</dbReference>
<keyword evidence="3" id="KW-1185">Reference proteome</keyword>
<dbReference type="PANTHER" id="PTHR10362">
    <property type="entry name" value="HISTIDINE AMMONIA-LYASE"/>
    <property type="match status" value="1"/>
</dbReference>
<gene>
    <name evidence="2" type="primary">hutH</name>
    <name evidence="2" type="ORF">FFA01_26130</name>
</gene>
<evidence type="ECO:0000256" key="1">
    <source>
        <dbReference type="ARBA" id="ARBA00023239"/>
    </source>
</evidence>
<sequence>MTDMDASNDLPRVTLDGTPLRVADLVALADRRARVFVPDHTLETVERAHRTLLAARDSGIVYGANTGVGANRGVPVVDDADDLTPDEERREQAAHGLRLLRSHASGIGEVEDDRVTRAALVVRLNQLLAGGSGISPGVVQGLLAAVRSDSLPTLHRTGSIGTGDLTALAELALTLIGEFPWRSGGVPPVVFTETDSLPFMSSSAVTLATTALAADVAARQLDAATVVAALSFRALRGSPEAFDPQVHAARPHPGQVREAARLRWLTEPLDGEPLPVARLQDPFGLRASPQVHAPARTALGVLLDALDRELGGPAENPLVVDDGVRHHGQFHLATLAWSLDAARIGLHPVFSLSTSRLGLLMRADMTGLPPFLAATRRNATSSGLMIVEYVAQDALAHMRIDATPVTSASISVSLGLEEHASFAIQSTRLLTSMVRSSGAVLAVELFAAVRALQMAPDRVAGTRLLPVFERLVALIDPSTDDRPLGADIARMEAELPTLGAALRDCPA</sequence>
<reference evidence="2 3" key="1">
    <citation type="submission" date="2019-07" db="EMBL/GenBank/DDBJ databases">
        <title>Whole genome shotgun sequence of Frigoribacterium faeni NBRC 103066.</title>
        <authorList>
            <person name="Hosoyama A."/>
            <person name="Uohara A."/>
            <person name="Ohji S."/>
            <person name="Ichikawa N."/>
        </authorList>
    </citation>
    <scope>NUCLEOTIDE SEQUENCE [LARGE SCALE GENOMIC DNA]</scope>
    <source>
        <strain evidence="2 3">NBRC 103066</strain>
    </source>
</reference>
<proteinExistence type="predicted"/>
<name>A0ABQ0US52_9MICO</name>
<accession>A0ABQ0US52</accession>
<evidence type="ECO:0000313" key="3">
    <source>
        <dbReference type="Proteomes" id="UP000321154"/>
    </source>
</evidence>
<evidence type="ECO:0000313" key="2">
    <source>
        <dbReference type="EMBL" id="GEK84304.1"/>
    </source>
</evidence>
<dbReference type="InterPro" id="IPR001106">
    <property type="entry name" value="Aromatic_Lyase"/>
</dbReference>
<keyword evidence="1" id="KW-0456">Lyase</keyword>
<dbReference type="CDD" id="cd00332">
    <property type="entry name" value="PAL-HAL"/>
    <property type="match status" value="1"/>
</dbReference>
<dbReference type="InterPro" id="IPR008948">
    <property type="entry name" value="L-Aspartase-like"/>
</dbReference>
<dbReference type="Gene3D" id="1.20.200.10">
    <property type="entry name" value="Fumarase/aspartase (Central domain)"/>
    <property type="match status" value="1"/>
</dbReference>
<protein>
    <submittedName>
        <fullName evidence="2">Histidine ammonia-lyase</fullName>
    </submittedName>
</protein>
<comment type="caution">
    <text evidence="2">The sequence shown here is derived from an EMBL/GenBank/DDBJ whole genome shotgun (WGS) entry which is preliminary data.</text>
</comment>